<evidence type="ECO:0000256" key="5">
    <source>
        <dbReference type="ARBA" id="ARBA00022967"/>
    </source>
</evidence>
<dbReference type="Gene3D" id="3.40.50.1000">
    <property type="entry name" value="HAD superfamily/HAD-like"/>
    <property type="match status" value="1"/>
</dbReference>
<feature type="transmembrane region" description="Helical" evidence="8">
    <location>
        <begin position="823"/>
        <end position="846"/>
    </location>
</feature>
<dbReference type="InterPro" id="IPR023298">
    <property type="entry name" value="ATPase_P-typ_TM_dom_sf"/>
</dbReference>
<dbReference type="Gene3D" id="1.20.1110.10">
    <property type="entry name" value="Calcium-transporting ATPase, transmembrane domain"/>
    <property type="match status" value="1"/>
</dbReference>
<dbReference type="Gene3D" id="3.40.1110.10">
    <property type="entry name" value="Calcium-transporting ATPase, cytoplasmic domain N"/>
    <property type="match status" value="1"/>
</dbReference>
<dbReference type="PRINTS" id="PR00120">
    <property type="entry name" value="HATPASE"/>
</dbReference>
<dbReference type="Gene3D" id="2.70.150.10">
    <property type="entry name" value="Calcium-transporting ATPase, cytoplasmic transduction domain A"/>
    <property type="match status" value="1"/>
</dbReference>
<dbReference type="PRINTS" id="PR00119">
    <property type="entry name" value="CATATPASE"/>
</dbReference>
<evidence type="ECO:0000256" key="1">
    <source>
        <dbReference type="ARBA" id="ARBA00004141"/>
    </source>
</evidence>
<organism evidence="10 11">
    <name type="scientific">Fructobacillus cardui</name>
    <dbReference type="NCBI Taxonomy" id="2893170"/>
    <lineage>
        <taxon>Bacteria</taxon>
        <taxon>Bacillati</taxon>
        <taxon>Bacillota</taxon>
        <taxon>Bacilli</taxon>
        <taxon>Lactobacillales</taxon>
        <taxon>Lactobacillaceae</taxon>
        <taxon>Fructobacillus</taxon>
    </lineage>
</organism>
<gene>
    <name evidence="10" type="ORF">R82641_BJNNKPBH_00628</name>
</gene>
<keyword evidence="5" id="KW-1278">Translocase</keyword>
<dbReference type="EC" id="3.6.3.8" evidence="10"/>
<keyword evidence="4" id="KW-0067">ATP-binding</keyword>
<evidence type="ECO:0000256" key="3">
    <source>
        <dbReference type="ARBA" id="ARBA00022741"/>
    </source>
</evidence>
<dbReference type="InterPro" id="IPR004014">
    <property type="entry name" value="ATPase_P-typ_cation-transptr_N"/>
</dbReference>
<evidence type="ECO:0000313" key="11">
    <source>
        <dbReference type="Proteomes" id="UP001314200"/>
    </source>
</evidence>
<feature type="transmembrane region" description="Helical" evidence="8">
    <location>
        <begin position="700"/>
        <end position="720"/>
    </location>
</feature>
<evidence type="ECO:0000256" key="6">
    <source>
        <dbReference type="ARBA" id="ARBA00022989"/>
    </source>
</evidence>
<feature type="domain" description="Cation-transporting P-type ATPase N-terminal" evidence="9">
    <location>
        <begin position="2"/>
        <end position="76"/>
    </location>
</feature>
<keyword evidence="10" id="KW-0378">Hydrolase</keyword>
<proteinExistence type="predicted"/>
<keyword evidence="7 8" id="KW-0472">Membrane</keyword>
<protein>
    <submittedName>
        <fullName evidence="10">Magnesium-transporting ATPase (P-type) (MgtA)</fullName>
        <ecNumber evidence="10">3.6.3.8</ecNumber>
    </submittedName>
</protein>
<dbReference type="SMART" id="SM00831">
    <property type="entry name" value="Cation_ATPase_N"/>
    <property type="match status" value="1"/>
</dbReference>
<dbReference type="InterPro" id="IPR001757">
    <property type="entry name" value="P_typ_ATPase"/>
</dbReference>
<dbReference type="SUPFAM" id="SSF81660">
    <property type="entry name" value="Metal cation-transporting ATPase, ATP-binding domain N"/>
    <property type="match status" value="1"/>
</dbReference>
<dbReference type="NCBIfam" id="TIGR01494">
    <property type="entry name" value="ATPase_P-type"/>
    <property type="match status" value="2"/>
</dbReference>
<evidence type="ECO:0000256" key="8">
    <source>
        <dbReference type="SAM" id="Phobius"/>
    </source>
</evidence>
<dbReference type="InterPro" id="IPR018303">
    <property type="entry name" value="ATPase_P-typ_P_site"/>
</dbReference>
<feature type="transmembrane region" description="Helical" evidence="8">
    <location>
        <begin position="278"/>
        <end position="305"/>
    </location>
</feature>
<comment type="caution">
    <text evidence="10">The sequence shown here is derived from an EMBL/GenBank/DDBJ whole genome shotgun (WGS) entry which is preliminary data.</text>
</comment>
<reference evidence="10 11" key="1">
    <citation type="submission" date="2023-10" db="EMBL/GenBank/DDBJ databases">
        <authorList>
            <person name="Botero Cardona J."/>
        </authorList>
    </citation>
    <scope>NUCLEOTIDE SEQUENCE [LARGE SCALE GENOMIC DNA]</scope>
    <source>
        <strain evidence="10 11">R-82641</strain>
    </source>
</reference>
<evidence type="ECO:0000256" key="4">
    <source>
        <dbReference type="ARBA" id="ARBA00022840"/>
    </source>
</evidence>
<evidence type="ECO:0000259" key="9">
    <source>
        <dbReference type="SMART" id="SM00831"/>
    </source>
</evidence>
<dbReference type="Pfam" id="PF00122">
    <property type="entry name" value="E1-E2_ATPase"/>
    <property type="match status" value="1"/>
</dbReference>
<dbReference type="SUPFAM" id="SSF56784">
    <property type="entry name" value="HAD-like"/>
    <property type="match status" value="1"/>
</dbReference>
<dbReference type="PROSITE" id="PS00154">
    <property type="entry name" value="ATPASE_E1_E2"/>
    <property type="match status" value="1"/>
</dbReference>
<feature type="transmembrane region" description="Helical" evidence="8">
    <location>
        <begin position="83"/>
        <end position="102"/>
    </location>
</feature>
<dbReference type="PANTHER" id="PTHR42861">
    <property type="entry name" value="CALCIUM-TRANSPORTING ATPASE"/>
    <property type="match status" value="1"/>
</dbReference>
<dbReference type="RefSeq" id="WP_338347271.1">
    <property type="nucleotide sequence ID" value="NZ_CAUZLS010000008.1"/>
</dbReference>
<feature type="transmembrane region" description="Helical" evidence="8">
    <location>
        <begin position="782"/>
        <end position="802"/>
    </location>
</feature>
<dbReference type="SFLD" id="SFLDG00002">
    <property type="entry name" value="C1.7:_P-type_atpase_like"/>
    <property type="match status" value="1"/>
</dbReference>
<name>A0ABN9YQ84_9LACO</name>
<evidence type="ECO:0000313" key="10">
    <source>
        <dbReference type="EMBL" id="CAK1238187.1"/>
    </source>
</evidence>
<feature type="transmembrane region" description="Helical" evidence="8">
    <location>
        <begin position="674"/>
        <end position="694"/>
    </location>
</feature>
<dbReference type="InterPro" id="IPR044492">
    <property type="entry name" value="P_typ_ATPase_HD_dom"/>
</dbReference>
<dbReference type="InterPro" id="IPR023214">
    <property type="entry name" value="HAD_sf"/>
</dbReference>
<accession>A0ABN9YQ84</accession>
<dbReference type="InterPro" id="IPR008250">
    <property type="entry name" value="ATPase_P-typ_transduc_dom_A_sf"/>
</dbReference>
<feature type="transmembrane region" description="Helical" evidence="8">
    <location>
        <begin position="750"/>
        <end position="767"/>
    </location>
</feature>
<dbReference type="Proteomes" id="UP001314200">
    <property type="component" value="Unassembled WGS sequence"/>
</dbReference>
<dbReference type="InterPro" id="IPR036412">
    <property type="entry name" value="HAD-like_sf"/>
</dbReference>
<dbReference type="InterPro" id="IPR023299">
    <property type="entry name" value="ATPase_P-typ_cyto_dom_N"/>
</dbReference>
<dbReference type="EMBL" id="CAUZLY010000004">
    <property type="protein sequence ID" value="CAK1238187.1"/>
    <property type="molecule type" value="Genomic_DNA"/>
</dbReference>
<dbReference type="InterPro" id="IPR059000">
    <property type="entry name" value="ATPase_P-type_domA"/>
</dbReference>
<feature type="transmembrane region" description="Helical" evidence="8">
    <location>
        <begin position="59"/>
        <end position="77"/>
    </location>
</feature>
<evidence type="ECO:0000256" key="2">
    <source>
        <dbReference type="ARBA" id="ARBA00022692"/>
    </source>
</evidence>
<dbReference type="Pfam" id="PF00690">
    <property type="entry name" value="Cation_ATPase_N"/>
    <property type="match status" value="1"/>
</dbReference>
<evidence type="ECO:0000256" key="7">
    <source>
        <dbReference type="ARBA" id="ARBA00023136"/>
    </source>
</evidence>
<dbReference type="SUPFAM" id="SSF81665">
    <property type="entry name" value="Calcium ATPase, transmembrane domain M"/>
    <property type="match status" value="1"/>
</dbReference>
<feature type="transmembrane region" description="Helical" evidence="8">
    <location>
        <begin position="254"/>
        <end position="272"/>
    </location>
</feature>
<dbReference type="Pfam" id="PF13246">
    <property type="entry name" value="Cation_ATPase"/>
    <property type="match status" value="1"/>
</dbReference>
<dbReference type="InterPro" id="IPR006068">
    <property type="entry name" value="ATPase_P-typ_cation-transptr_C"/>
</dbReference>
<dbReference type="SFLD" id="SFLDF00027">
    <property type="entry name" value="p-type_atpase"/>
    <property type="match status" value="1"/>
</dbReference>
<keyword evidence="6 8" id="KW-1133">Transmembrane helix</keyword>
<sequence length="880" mass="94204">MQAFQKGVQATLQTLGTKPNQGLSENQVEKSRQEHGKNVFVAEKKTSLAKKILLSLKDVATIILLIAAGISFVATYLEGSNNYFESLLVIGIVVINSALSIFQEGKAENSLAALKDLNKSQVKVLRDGQPELIDSDDVVVGDILLLENGRSIAADARLIEAVELQTEESALTGESLPVEKDAEATFEGDKDVDLGERVTMVYRGTTVVNGHGLAIVTAVGMATEMGKIASLLNNENSTPLTPLQRRLAQLGRNISYLAIISAIVVLTLGIAQGMDLKYIFLTAISLAVAIVPETLPVIVTMTLALGVQRIAKKHAIIRRLPAVETLGTTNVIASDKTGTLTQNKMTVRQVWQASQNQLSATADGITAEAEEVLSLAAMSTNVAVSEDEDGETRFDGLPTEVALVRAIDPIKSREELLAEYPVVDQVPFNSTKKRMTTVHQRPDGGYIAITKGAFDVLAPMLANGGVAEAEKINQKFGRQALRVLTITKHVFDQMPEEPTQKFYESNLELVGLVGIIDPPRPESAAAVAQARQAGVKTVMITGDHVETASAIAREIGILQPGDKTLTGAELAQLSDAELDKNVKDYSVYARVTPTDKIRIIKSWQRQDATIAMTGDGVNDAPALKAANVGISMGQTGTDVARGASDIVLTDDNFATIISAIEEGRGVYVKVRKTINFLLSANISELIAIMIAMILGWGSPLLPIHLLFINLVADGLPGFALSREPMLTNVMDKAPMPKNASLFSQGLGRQIALNASLFALVTLGAIWFGQNVAMGGIATSEEVGQTMAFVVLSLTSIIHVFNIRSEKSLFSIRYGANPSLVNMAILATLITIAVSVIPGVQGLFGLVSLSASHWLMIVLLTVVPTIILEILKKISPKLFQV</sequence>
<dbReference type="Pfam" id="PF00689">
    <property type="entry name" value="Cation_ATPase_C"/>
    <property type="match status" value="1"/>
</dbReference>
<keyword evidence="3" id="KW-0547">Nucleotide-binding</keyword>
<keyword evidence="11" id="KW-1185">Reference proteome</keyword>
<comment type="subcellular location">
    <subcellularLocation>
        <location evidence="1">Membrane</location>
        <topology evidence="1">Multi-pass membrane protein</topology>
    </subcellularLocation>
</comment>
<dbReference type="GO" id="GO:0016787">
    <property type="term" value="F:hydrolase activity"/>
    <property type="evidence" value="ECO:0007669"/>
    <property type="project" value="UniProtKB-KW"/>
</dbReference>
<keyword evidence="2 8" id="KW-0812">Transmembrane</keyword>
<feature type="transmembrane region" description="Helical" evidence="8">
    <location>
        <begin position="852"/>
        <end position="870"/>
    </location>
</feature>
<dbReference type="SUPFAM" id="SSF81653">
    <property type="entry name" value="Calcium ATPase, transduction domain A"/>
    <property type="match status" value="1"/>
</dbReference>
<dbReference type="SFLD" id="SFLDS00003">
    <property type="entry name" value="Haloacid_Dehalogenase"/>
    <property type="match status" value="1"/>
</dbReference>